<protein>
    <submittedName>
        <fullName evidence="3">DUF5011 domain-containing protein</fullName>
    </submittedName>
</protein>
<dbReference type="Gene3D" id="2.60.40.10">
    <property type="entry name" value="Immunoglobulins"/>
    <property type="match status" value="3"/>
</dbReference>
<keyword evidence="4" id="KW-1185">Reference proteome</keyword>
<dbReference type="InterPro" id="IPR032179">
    <property type="entry name" value="Cry22Aa_Ig-like"/>
</dbReference>
<feature type="chain" id="PRO_5036478321" evidence="1">
    <location>
        <begin position="19"/>
        <end position="1577"/>
    </location>
</feature>
<organism evidence="3 4">
    <name type="scientific">Candidatus Xianfuyuplasma coldseepsis</name>
    <dbReference type="NCBI Taxonomy" id="2782163"/>
    <lineage>
        <taxon>Bacteria</taxon>
        <taxon>Bacillati</taxon>
        <taxon>Mycoplasmatota</taxon>
        <taxon>Mollicutes</taxon>
        <taxon>Candidatus Izemoplasmatales</taxon>
        <taxon>Candidatus Izemoplasmataceae</taxon>
        <taxon>Candidatus Xianfuyuplasma</taxon>
    </lineage>
</organism>
<dbReference type="PROSITE" id="PS51257">
    <property type="entry name" value="PROKAR_LIPOPROTEIN"/>
    <property type="match status" value="1"/>
</dbReference>
<dbReference type="KEGG" id="xcl:G4Z02_01860"/>
<dbReference type="InterPro" id="IPR013783">
    <property type="entry name" value="Ig-like_fold"/>
</dbReference>
<evidence type="ECO:0000313" key="4">
    <source>
        <dbReference type="Proteomes" id="UP000514720"/>
    </source>
</evidence>
<dbReference type="RefSeq" id="WP_258878157.1">
    <property type="nucleotide sequence ID" value="NZ_CP048914.1"/>
</dbReference>
<feature type="domain" description="Pesticidal crystal protein Cry22Aa Ig-like" evidence="2">
    <location>
        <begin position="119"/>
        <end position="190"/>
    </location>
</feature>
<proteinExistence type="predicted"/>
<accession>A0A7L7KQI2</accession>
<name>A0A7L7KQI2_9MOLU</name>
<keyword evidence="1" id="KW-0732">Signal</keyword>
<sequence>MKKVLLLMVTVLFSIGLAGCDLFGGGGDTDTVPGLTLVGDATIELAVGDTYTELGALAIDVEDGDISDDIVIDSSAVNTNQAGTYTVTYNVTDSDGNAAAQVTREVVVTAVNANQAPTITLTGDATIYLEIGDTYIEYGATATDPEDGTLTVVIDASAVNTQAEGTYVVTYNVQDNDGLAATQVTRAVVVTAVGADLPPTIALVGDAAITLVFGAAYNEPGVTATDAEDGTAIIDSLVVDGSVNSYEAGTYVLTYTVTDSNGSQAQVTRTVTVLPNTNVDMAQFIVDNWDGSMQFLGLVVQNMALEDGMKMQMEVDFEVTEDIDEVHYVNALMSDTFVFDELNGDTIQRQITLDIDGEVQTSFTIIFKEVETGVHIYVEYRPLLETIAMELPEATEIAGWVGLDDQWMLFKADDSLSNVVEFAVVKDMLVSMLFSEVGELFFYQIQEDELEPMIGFDLNQYGVDIGQFIDFLIADQYEDARILLENIDVEGIITNADYLYVSPMIHQFLSQYDADLTTAGFDTTKLDMLLTSHFDEVSEEFVYDAPFDGMHGTQAFFESLTETELDTLVEVAIKPFIEQMIYQMINDEWNPSWLEQDFRSILEGNQEFLAENWPEASDPFIIADELILLDDIGAVNYWYQLSWDEQGVIYWALDMNRHGWSVWDLEDMWHNQDWYRDMLVRYSENYDYYALEQAITDMIVNSETYLWDTYFINAYSWTDAIQYESRNFLLWYHNLPWEEQEAFQAIANLPDSDPWRWAFDQMNHMLQDPWQYSWYFTDGGMVVHEQWITDTFIELLNNHSTYLWDEYGLDTTQLIDEINMMGGIEWYLWYIDGYTMEALHEIASFPESDPWRWAVDNMEEVYDREWDFWWEFGRPTERWEIEGLQYEMIQLLWYRETELWDNYSIDAGVWVNNIENAGLFEWWNSLTETDKQNLDAASMMSEPYEWRWAFETLMMWDQNPDQYGWCYGHWDHCVEEQWLNEDLVALIQSNEQWLTDEFGFDVPTVLNDINMYGARQWYFNANDNVRDALREVAESGDWAYDVLWKIEDLYWSVMNVEDFLTTHQVALDGLGFDTAAKISSLQMNGLQYFVEYDLSPADIEILADYYVYPKLEGLIDAINVGEVPEFILDTIFADPHVEAWLQYIIVNGYEDQVPFDPALIAQSWMAIDFDALLVELETFDFEALGLAIYDGEVAFNIYAQGLGTTAPNMGLFLEVFGPGVGMLEEYMVIVDDIQYAYDNLSLFEPYFSLDYWMNQSNMDVTMAVTPEDYVEMEMTMGTVMYITVVEDIMATINQYMQGFQVVPFPYDTNWACVDPMDYECQDIDQADINALLAQLGDMSMFFRMDPLDPSWIQAEMDMADFMDVIVQQGNAWMDDDPYYTPHPDNNIITGVNVANVTVTIFEDGTITLPATEDTDVLNDLAEDFGKFAVGMFARDIMREVEWIFERDPNALDDFLLQTEYTLRDLQDFYGVPMSDAFDKDLSVVTYTYTAGVDVIPQLSITLYWVDGTEALNGPISLADMNALFDEYGDFLGGAAYQTMVGFVNDTNFHLTKTIMMFLMQENRHEDEYKDGGMYEYN</sequence>
<feature type="signal peptide" evidence="1">
    <location>
        <begin position="1"/>
        <end position="18"/>
    </location>
</feature>
<evidence type="ECO:0000256" key="1">
    <source>
        <dbReference type="SAM" id="SignalP"/>
    </source>
</evidence>
<feature type="domain" description="Pesticidal crystal protein Cry22Aa Ig-like" evidence="2">
    <location>
        <begin position="201"/>
        <end position="273"/>
    </location>
</feature>
<evidence type="ECO:0000313" key="3">
    <source>
        <dbReference type="EMBL" id="QMS84542.1"/>
    </source>
</evidence>
<reference evidence="3 4" key="1">
    <citation type="submission" date="2020-02" db="EMBL/GenBank/DDBJ databases">
        <authorList>
            <person name="Zheng R.K."/>
            <person name="Sun C.M."/>
        </authorList>
    </citation>
    <scope>NUCLEOTIDE SEQUENCE [LARGE SCALE GENOMIC DNA]</scope>
    <source>
        <strain evidence="4">zrk13</strain>
    </source>
</reference>
<gene>
    <name evidence="3" type="ORF">G4Z02_01860</name>
</gene>
<evidence type="ECO:0000259" key="2">
    <source>
        <dbReference type="Pfam" id="PF16403"/>
    </source>
</evidence>
<dbReference type="EMBL" id="CP048914">
    <property type="protein sequence ID" value="QMS84542.1"/>
    <property type="molecule type" value="Genomic_DNA"/>
</dbReference>
<dbReference type="Proteomes" id="UP000514720">
    <property type="component" value="Chromosome"/>
</dbReference>
<dbReference type="Pfam" id="PF16403">
    <property type="entry name" value="Bact_surface_Ig-like"/>
    <property type="match status" value="3"/>
</dbReference>
<feature type="domain" description="Pesticidal crystal protein Cry22Aa Ig-like" evidence="2">
    <location>
        <begin position="35"/>
        <end position="108"/>
    </location>
</feature>